<dbReference type="EMBL" id="ADNX01000005">
    <property type="protein sequence ID" value="EFH08849.1"/>
    <property type="molecule type" value="Genomic_DNA"/>
</dbReference>
<evidence type="ECO:0000313" key="2">
    <source>
        <dbReference type="Proteomes" id="UP000003227"/>
    </source>
</evidence>
<dbReference type="Proteomes" id="UP000003227">
    <property type="component" value="Unassembled WGS sequence"/>
</dbReference>
<comment type="caution">
    <text evidence="1">The sequence shown here is derived from an EMBL/GenBank/DDBJ whole genome shotgun (WGS) entry which is preliminary data.</text>
</comment>
<evidence type="ECO:0000313" key="1">
    <source>
        <dbReference type="EMBL" id="EFH08849.1"/>
    </source>
</evidence>
<protein>
    <submittedName>
        <fullName evidence="1">Uncharacterized protein</fullName>
    </submittedName>
</protein>
<sequence>MALVFSNNKVTNKVRQFLDLTLKLIPYALVSTEYSEEKMNL</sequence>
<proteinExistence type="predicted"/>
<reference evidence="1 2" key="1">
    <citation type="submission" date="2010-05" db="EMBL/GenBank/DDBJ databases">
        <authorList>
            <person name="Qin X."/>
            <person name="Bachman B."/>
            <person name="Battles P."/>
            <person name="Bell A."/>
            <person name="Bess C."/>
            <person name="Bickham C."/>
            <person name="Chaboub L."/>
            <person name="Chen D."/>
            <person name="Coyle M."/>
            <person name="Deiros D.R."/>
            <person name="Dinh H."/>
            <person name="Forbes L."/>
            <person name="Fowler G."/>
            <person name="Francisco L."/>
            <person name="Fu Q."/>
            <person name="Gubbala S."/>
            <person name="Hale W."/>
            <person name="Han Y."/>
            <person name="Hemphill L."/>
            <person name="Highlander S.K."/>
            <person name="Hirani K."/>
            <person name="Hogues M."/>
            <person name="Jackson L."/>
            <person name="Jakkamsetti A."/>
            <person name="Javaid M."/>
            <person name="Jiang H."/>
            <person name="Korchina V."/>
            <person name="Kovar C."/>
            <person name="Lara F."/>
            <person name="Lee S."/>
            <person name="Mata R."/>
            <person name="Mathew T."/>
            <person name="Moen C."/>
            <person name="Morales K."/>
            <person name="Munidasa M."/>
            <person name="Nazareth L."/>
            <person name="Ngo R."/>
            <person name="Nguyen L."/>
            <person name="Okwuonu G."/>
            <person name="Ongeri F."/>
            <person name="Patil S."/>
            <person name="Petrosino J."/>
            <person name="Pham C."/>
            <person name="Pham P."/>
            <person name="Pu L.-L."/>
            <person name="Puazo M."/>
            <person name="Raj R."/>
            <person name="Reid J."/>
            <person name="Rouhana J."/>
            <person name="Saada N."/>
            <person name="Shang Y."/>
            <person name="Simmons D."/>
            <person name="Thornton R."/>
            <person name="Warren J."/>
            <person name="Weissenberger G."/>
            <person name="Zhang J."/>
            <person name="Zhang L."/>
            <person name="Zhou C."/>
            <person name="Zhu D."/>
            <person name="Muzny D."/>
            <person name="Worley K."/>
            <person name="Gibbs R."/>
        </authorList>
    </citation>
    <scope>NUCLEOTIDE SEQUENCE [LARGE SCALE GENOMIC DNA]</scope>
    <source>
        <strain evidence="1 2">NAP08</strain>
    </source>
</reference>
<dbReference type="HOGENOM" id="CLU_3274198_0_0_9"/>
<gene>
    <name evidence="1" type="ORF">HMPREF0220_0254</name>
</gene>
<accession>D5Q022</accession>
<dbReference type="AlphaFoldDB" id="D5Q022"/>
<name>D5Q022_CLODI</name>
<organism evidence="1 2">
    <name type="scientific">Clostridioides difficile NAP08</name>
    <dbReference type="NCBI Taxonomy" id="525259"/>
    <lineage>
        <taxon>Bacteria</taxon>
        <taxon>Bacillati</taxon>
        <taxon>Bacillota</taxon>
        <taxon>Clostridia</taxon>
        <taxon>Peptostreptococcales</taxon>
        <taxon>Peptostreptococcaceae</taxon>
        <taxon>Clostridioides</taxon>
    </lineage>
</organism>